<reference evidence="3" key="1">
    <citation type="submission" date="2015-10" db="EMBL/GenBank/DDBJ databases">
        <title>Niche specialization of a soil ammonia-oxidizing archaeon, Candidatus Nitrosocosmicus oleophilus.</title>
        <authorList>
            <person name="Jung M.-Y."/>
            <person name="Rhee S.-K."/>
        </authorList>
    </citation>
    <scope>NUCLEOTIDE SEQUENCE [LARGE SCALE GENOMIC DNA]</scope>
    <source>
        <strain evidence="3">MY3</strain>
    </source>
</reference>
<keyword evidence="3" id="KW-1185">Reference proteome</keyword>
<dbReference type="EMBL" id="CP012850">
    <property type="protein sequence ID" value="ALI35866.1"/>
    <property type="molecule type" value="Genomic_DNA"/>
</dbReference>
<keyword evidence="1" id="KW-0472">Membrane</keyword>
<proteinExistence type="predicted"/>
<keyword evidence="1" id="KW-0812">Transmembrane</keyword>
<dbReference type="OrthoDB" id="378526at2157"/>
<protein>
    <submittedName>
        <fullName evidence="2">Uncharacterized protein</fullName>
    </submittedName>
</protein>
<dbReference type="RefSeq" id="WP_196818246.1">
    <property type="nucleotide sequence ID" value="NZ_CP012850.1"/>
</dbReference>
<dbReference type="Proteomes" id="UP000058925">
    <property type="component" value="Chromosome"/>
</dbReference>
<evidence type="ECO:0000313" key="2">
    <source>
        <dbReference type="EMBL" id="ALI35866.1"/>
    </source>
</evidence>
<evidence type="ECO:0000256" key="1">
    <source>
        <dbReference type="SAM" id="Phobius"/>
    </source>
</evidence>
<dbReference type="KEGG" id="taa:NMY3_01663"/>
<name>A0A654LZL2_9ARCH</name>
<evidence type="ECO:0000313" key="3">
    <source>
        <dbReference type="Proteomes" id="UP000058925"/>
    </source>
</evidence>
<accession>A0A654LZL2</accession>
<gene>
    <name evidence="2" type="ORF">NMY3_01663</name>
</gene>
<keyword evidence="1" id="KW-1133">Transmembrane helix</keyword>
<sequence>MRITTLKNKNKNKRIVVASIAIVVALALMMSTFITISEVDATIFKQKERDCPEGWIKLPSNLNPQLGDCMANTIKAN</sequence>
<organism evidence="2 3">
    <name type="scientific">Candidatus Nitrosocosmicus oleophilus</name>
    <dbReference type="NCBI Taxonomy" id="1353260"/>
    <lineage>
        <taxon>Archaea</taxon>
        <taxon>Nitrososphaerota</taxon>
        <taxon>Nitrososphaeria</taxon>
        <taxon>Nitrososphaerales</taxon>
        <taxon>Nitrososphaeraceae</taxon>
        <taxon>Candidatus Nitrosocosmicus</taxon>
    </lineage>
</organism>
<feature type="transmembrane region" description="Helical" evidence="1">
    <location>
        <begin position="15"/>
        <end position="36"/>
    </location>
</feature>
<dbReference type="GeneID" id="60421684"/>
<dbReference type="AlphaFoldDB" id="A0A654LZL2"/>